<evidence type="ECO:0000313" key="1">
    <source>
        <dbReference type="Ensembl" id="ENSENLP00000020784.1"/>
    </source>
</evidence>
<reference evidence="1" key="2">
    <citation type="submission" date="2025-08" db="UniProtKB">
        <authorList>
            <consortium name="Ensembl"/>
        </authorList>
    </citation>
    <scope>IDENTIFICATION</scope>
</reference>
<evidence type="ECO:0000313" key="2">
    <source>
        <dbReference type="Proteomes" id="UP000472264"/>
    </source>
</evidence>
<protein>
    <recommendedName>
        <fullName evidence="3">Secreted protein</fullName>
    </recommendedName>
</protein>
<reference evidence="1" key="3">
    <citation type="submission" date="2025-09" db="UniProtKB">
        <authorList>
            <consortium name="Ensembl"/>
        </authorList>
    </citation>
    <scope>IDENTIFICATION</scope>
</reference>
<dbReference type="Ensembl" id="ENSENLT00000021519.1">
    <property type="protein sequence ID" value="ENSENLP00000020784.1"/>
    <property type="gene ID" value="ENSENLG00000009486.1"/>
</dbReference>
<dbReference type="AlphaFoldDB" id="A0A665UNH7"/>
<keyword evidence="2" id="KW-1185">Reference proteome</keyword>
<accession>A0A665UNH7</accession>
<sequence length="98" mass="11025">MSCVRSSVLRLHIQLIHTGLFKVHDALHSDFTCVRVHAEQFAHLQWCVPAERVGHLPVRALVQVCGVQLQHQCPPWRVLHQAGSVNRAVKHGDVIVCI</sequence>
<reference evidence="1" key="1">
    <citation type="submission" date="2021-04" db="EMBL/GenBank/DDBJ databases">
        <authorList>
            <consortium name="Wellcome Sanger Institute Data Sharing"/>
        </authorList>
    </citation>
    <scope>NUCLEOTIDE SEQUENCE [LARGE SCALE GENOMIC DNA]</scope>
</reference>
<dbReference type="Proteomes" id="UP000472264">
    <property type="component" value="Chromosome 10"/>
</dbReference>
<organism evidence="1 2">
    <name type="scientific">Echeneis naucrates</name>
    <name type="common">Live sharksucker</name>
    <dbReference type="NCBI Taxonomy" id="173247"/>
    <lineage>
        <taxon>Eukaryota</taxon>
        <taxon>Metazoa</taxon>
        <taxon>Chordata</taxon>
        <taxon>Craniata</taxon>
        <taxon>Vertebrata</taxon>
        <taxon>Euteleostomi</taxon>
        <taxon>Actinopterygii</taxon>
        <taxon>Neopterygii</taxon>
        <taxon>Teleostei</taxon>
        <taxon>Neoteleostei</taxon>
        <taxon>Acanthomorphata</taxon>
        <taxon>Carangaria</taxon>
        <taxon>Carangiformes</taxon>
        <taxon>Echeneidae</taxon>
        <taxon>Echeneis</taxon>
    </lineage>
</organism>
<name>A0A665UNH7_ECHNA</name>
<evidence type="ECO:0008006" key="3">
    <source>
        <dbReference type="Google" id="ProtNLM"/>
    </source>
</evidence>
<proteinExistence type="predicted"/>
<dbReference type="OMA" id="FHTEQLA"/>
<dbReference type="InParanoid" id="A0A665UNH7"/>